<dbReference type="InterPro" id="IPR011004">
    <property type="entry name" value="Trimer_LpxA-like_sf"/>
</dbReference>
<keyword evidence="3" id="KW-1185">Reference proteome</keyword>
<dbReference type="RefSeq" id="WP_007875457.1">
    <property type="nucleotide sequence ID" value="NZ_CAXURC020000001.1"/>
</dbReference>
<dbReference type="PANTHER" id="PTHR13061">
    <property type="entry name" value="DYNACTIN SUBUNIT P25"/>
    <property type="match status" value="1"/>
</dbReference>
<organism evidence="2 3">
    <name type="scientific">Brucella pseudogrignonensis</name>
    <dbReference type="NCBI Taxonomy" id="419475"/>
    <lineage>
        <taxon>Bacteria</taxon>
        <taxon>Pseudomonadati</taxon>
        <taxon>Pseudomonadota</taxon>
        <taxon>Alphaproteobacteria</taxon>
        <taxon>Hyphomicrobiales</taxon>
        <taxon>Brucellaceae</taxon>
        <taxon>Brucella/Ochrobactrum group</taxon>
        <taxon>Brucella</taxon>
    </lineage>
</organism>
<dbReference type="InterPro" id="IPR050484">
    <property type="entry name" value="Transf_Hexapept/Carb_Anhydrase"/>
</dbReference>
<accession>A0A256GSS5</accession>
<evidence type="ECO:0000313" key="2">
    <source>
        <dbReference type="EMBL" id="OYR30169.1"/>
    </source>
</evidence>
<dbReference type="Proteomes" id="UP000216188">
    <property type="component" value="Unassembled WGS sequence"/>
</dbReference>
<dbReference type="EMBL" id="PKQI01000003">
    <property type="protein sequence ID" value="NNV22289.1"/>
    <property type="molecule type" value="Genomic_DNA"/>
</dbReference>
<comment type="caution">
    <text evidence="2">The sequence shown here is derived from an EMBL/GenBank/DDBJ whole genome shotgun (WGS) entry which is preliminary data.</text>
</comment>
<dbReference type="Proteomes" id="UP000526233">
    <property type="component" value="Unassembled WGS sequence"/>
</dbReference>
<protein>
    <submittedName>
        <fullName evidence="2">Bacterial transferase hexapeptide family protein</fullName>
    </submittedName>
    <submittedName>
        <fullName evidence="1">Gamma carbonic anhydrase family protein</fullName>
    </submittedName>
</protein>
<gene>
    <name evidence="2" type="ORF">CEV34_0294</name>
    <name evidence="1" type="ORF">EHE22_17895</name>
</gene>
<keyword evidence="2" id="KW-0808">Transferase</keyword>
<dbReference type="InterPro" id="IPR001451">
    <property type="entry name" value="Hexapep"/>
</dbReference>
<evidence type="ECO:0000313" key="3">
    <source>
        <dbReference type="Proteomes" id="UP000216188"/>
    </source>
</evidence>
<proteinExistence type="predicted"/>
<name>A0A256GSS5_9HYPH</name>
<dbReference type="InterPro" id="IPR047324">
    <property type="entry name" value="LbH_gamma_CA-like"/>
</dbReference>
<dbReference type="Gene3D" id="2.160.10.10">
    <property type="entry name" value="Hexapeptide repeat proteins"/>
    <property type="match status" value="1"/>
</dbReference>
<reference evidence="1 4" key="2">
    <citation type="submission" date="2018-11" db="EMBL/GenBank/DDBJ databases">
        <title>Genome sequencing and analysis.</title>
        <authorList>
            <person name="Huang Y.-T."/>
        </authorList>
    </citation>
    <scope>NUCLEOTIDE SEQUENCE [LARGE SCALE GENOMIC DNA]</scope>
    <source>
        <strain evidence="1 4">SHIN</strain>
    </source>
</reference>
<dbReference type="SUPFAM" id="SSF51161">
    <property type="entry name" value="Trimeric LpxA-like enzymes"/>
    <property type="match status" value="1"/>
</dbReference>
<sequence>MPIYAYNGHKPEFADRASNWIAPDATLIGKILVGENVGFWFGAVLRGDNEMISVGANTNVQEHTIMHTDIGFPLSIGEGCTIGHRAILHGCTIGDNSLIGMGAVLLNGAKIGNNCLIGAGALVTEGKEFPDNSLIVGSPARVIRELDVTAVEKLKLSAKHYVEKGQSFMRGLEPA</sequence>
<dbReference type="AlphaFoldDB" id="A0A256GSS5"/>
<dbReference type="GO" id="GO:0016740">
    <property type="term" value="F:transferase activity"/>
    <property type="evidence" value="ECO:0007669"/>
    <property type="project" value="UniProtKB-KW"/>
</dbReference>
<dbReference type="PANTHER" id="PTHR13061:SF29">
    <property type="entry name" value="GAMMA CARBONIC ANHYDRASE-LIKE 1, MITOCHONDRIAL-RELATED"/>
    <property type="match status" value="1"/>
</dbReference>
<dbReference type="Pfam" id="PF00132">
    <property type="entry name" value="Hexapep"/>
    <property type="match status" value="1"/>
</dbReference>
<reference evidence="2 3" key="1">
    <citation type="submission" date="2017-07" db="EMBL/GenBank/DDBJ databases">
        <title>Phylogenetic study on the rhizospheric bacterium Ochrobactrum sp. A44.</title>
        <authorList>
            <person name="Krzyzanowska D.M."/>
            <person name="Ossowicki A."/>
            <person name="Rajewska M."/>
            <person name="Maciag T."/>
            <person name="Kaczynski Z."/>
            <person name="Czerwicka M."/>
            <person name="Jafra S."/>
        </authorList>
    </citation>
    <scope>NUCLEOTIDE SEQUENCE [LARGE SCALE GENOMIC DNA]</scope>
    <source>
        <strain evidence="2 3">CCUG 30717</strain>
    </source>
</reference>
<dbReference type="EMBL" id="NNRM01000006">
    <property type="protein sequence ID" value="OYR30169.1"/>
    <property type="molecule type" value="Genomic_DNA"/>
</dbReference>
<evidence type="ECO:0000313" key="1">
    <source>
        <dbReference type="EMBL" id="NNV22289.1"/>
    </source>
</evidence>
<dbReference type="CDD" id="cd04645">
    <property type="entry name" value="LbH_gamma_CA_like"/>
    <property type="match status" value="1"/>
</dbReference>
<evidence type="ECO:0000313" key="4">
    <source>
        <dbReference type="Proteomes" id="UP000526233"/>
    </source>
</evidence>
<dbReference type="STRING" id="419475.A8A54_05895"/>